<dbReference type="InterPro" id="IPR000184">
    <property type="entry name" value="Bac_surfAg_D15"/>
</dbReference>
<gene>
    <name evidence="4" type="ORF">GNLVRS02_ARAD1D42108g</name>
</gene>
<name>A0A060TCU7_BLAAD</name>
<evidence type="ECO:0000256" key="1">
    <source>
        <dbReference type="ARBA" id="ARBA00004370"/>
    </source>
</evidence>
<dbReference type="GO" id="GO:0019867">
    <property type="term" value="C:outer membrane"/>
    <property type="evidence" value="ECO:0007669"/>
    <property type="project" value="InterPro"/>
</dbReference>
<accession>A0A060TCU7</accession>
<dbReference type="AlphaFoldDB" id="A0A060TCU7"/>
<dbReference type="EMBL" id="HG937694">
    <property type="protein sequence ID" value="CDP38768.1"/>
    <property type="molecule type" value="Genomic_DNA"/>
</dbReference>
<organism evidence="4">
    <name type="scientific">Blastobotrys adeninivorans</name>
    <name type="common">Yeast</name>
    <name type="synonym">Arxula adeninivorans</name>
    <dbReference type="NCBI Taxonomy" id="409370"/>
    <lineage>
        <taxon>Eukaryota</taxon>
        <taxon>Fungi</taxon>
        <taxon>Dikarya</taxon>
        <taxon>Ascomycota</taxon>
        <taxon>Saccharomycotina</taxon>
        <taxon>Dipodascomycetes</taxon>
        <taxon>Dipodascales</taxon>
        <taxon>Trichomonascaceae</taxon>
        <taxon>Blastobotrys</taxon>
    </lineage>
</organism>
<evidence type="ECO:0000313" key="4">
    <source>
        <dbReference type="EMBL" id="CDP38768.1"/>
    </source>
</evidence>
<keyword evidence="2" id="KW-0472">Membrane</keyword>
<reference evidence="4" key="1">
    <citation type="submission" date="2014-02" db="EMBL/GenBank/DDBJ databases">
        <authorList>
            <person name="Genoscope - CEA"/>
        </authorList>
    </citation>
    <scope>NUCLEOTIDE SEQUENCE</scope>
    <source>
        <strain evidence="4">LS3</strain>
    </source>
</reference>
<dbReference type="PhylomeDB" id="A0A060TCU7"/>
<comment type="subcellular location">
    <subcellularLocation>
        <location evidence="1">Membrane</location>
    </subcellularLocation>
</comment>
<dbReference type="Gene3D" id="2.40.160.50">
    <property type="entry name" value="membrane protein fhac: a member of the omp85/tpsb transporter family"/>
    <property type="match status" value="1"/>
</dbReference>
<reference evidence="4" key="2">
    <citation type="submission" date="2014-06" db="EMBL/GenBank/DDBJ databases">
        <title>The complete genome of Blastobotrys (Arxula) adeninivorans LS3 - a yeast of biotechnological interest.</title>
        <authorList>
            <person name="Kunze G."/>
            <person name="Gaillardin C."/>
            <person name="Czernicka M."/>
            <person name="Durrens P."/>
            <person name="Martin T."/>
            <person name="Boer E."/>
            <person name="Gabaldon T."/>
            <person name="Cruz J."/>
            <person name="Talla E."/>
            <person name="Marck C."/>
            <person name="Goffeau A."/>
            <person name="Barbe V."/>
            <person name="Baret P."/>
            <person name="Baronian K."/>
            <person name="Beier S."/>
            <person name="Bleykasten C."/>
            <person name="Bode R."/>
            <person name="Casaregola S."/>
            <person name="Despons L."/>
            <person name="Fairhead C."/>
            <person name="Giersberg M."/>
            <person name="Gierski P."/>
            <person name="Hahnel U."/>
            <person name="Hartmann A."/>
            <person name="Jankowska D."/>
            <person name="Jubin C."/>
            <person name="Jung P."/>
            <person name="Lafontaine I."/>
            <person name="Leh-Louis V."/>
            <person name="Lemaire M."/>
            <person name="Marcet-Houben M."/>
            <person name="Mascher M."/>
            <person name="Morel G."/>
            <person name="Richard G.-F."/>
            <person name="Riechen J."/>
            <person name="Sacerdot C."/>
            <person name="Sarkar A."/>
            <person name="Savel G."/>
            <person name="Schacherer J."/>
            <person name="Sherman D."/>
            <person name="Straub M.-L."/>
            <person name="Stein N."/>
            <person name="Thierry A."/>
            <person name="Trautwein-Schult A."/>
            <person name="Westhof E."/>
            <person name="Worch S."/>
            <person name="Dujon B."/>
            <person name="Souciet J.-L."/>
            <person name="Wincker P."/>
            <person name="Scholz U."/>
            <person name="Neuveglise N."/>
        </authorList>
    </citation>
    <scope>NUCLEOTIDE SEQUENCE</scope>
    <source>
        <strain evidence="4">LS3</strain>
    </source>
</reference>
<evidence type="ECO:0000256" key="2">
    <source>
        <dbReference type="ARBA" id="ARBA00023136"/>
    </source>
</evidence>
<proteinExistence type="predicted"/>
<sequence>MELISLSANPDLQTLVDRNSTRPVNVTSVEVSGGHAFRQGYLNRQISPLLEPNQDLKTFLSRLETAGTNLSTLGNVKYQLDLDQGPTLSEDLDIKATVYLEQAQKTSAWLKTITKDDVAGQYNAGTIIRNAFGGAEQVSLVASGGLAPRPFKQMAIGVETPLYQNVAFKLGGSWASKQLPWASHSQEALAATASLLVRPAVGQCELGLETGTRNVHSIKSSASDSVRLGAGQSGKTCAFARYSLDETESEAGYIVNGYKASMTAEKAFTLGSNNSLGLPADVEFTRAVARGLYAKSLDSAHNRLVVNVGGTVGALWCNGGSSIVDRFFVGDDMRQYGYQFNGTGPRDVDDAIGGDALVGANVSVYGKFPRLPLDSPLRFKLAFGGASLAVDGGSNSPFSQVLNTRPSTGGAAGVVYKTDSVDFELMYGVPLSSQPSDWGKRGFQFGVGISMR</sequence>
<dbReference type="Pfam" id="PF01103">
    <property type="entry name" value="Omp85"/>
    <property type="match status" value="1"/>
</dbReference>
<evidence type="ECO:0000259" key="3">
    <source>
        <dbReference type="Pfam" id="PF01103"/>
    </source>
</evidence>
<feature type="domain" description="Bacterial surface antigen (D15)" evidence="3">
    <location>
        <begin position="271"/>
        <end position="450"/>
    </location>
</feature>
<protein>
    <submittedName>
        <fullName evidence="4">ARAD1D42108p</fullName>
    </submittedName>
</protein>